<dbReference type="PANTHER" id="PTHR35192">
    <property type="entry name" value="PROTEIN, PUTATIVE-RELATED"/>
    <property type="match status" value="1"/>
</dbReference>
<reference evidence="2" key="1">
    <citation type="submission" date="2023-03" db="EMBL/GenBank/DDBJ databases">
        <title>Massive genome expansion in bonnet fungi (Mycena s.s.) driven by repeated elements and novel gene families across ecological guilds.</title>
        <authorList>
            <consortium name="Lawrence Berkeley National Laboratory"/>
            <person name="Harder C.B."/>
            <person name="Miyauchi S."/>
            <person name="Viragh M."/>
            <person name="Kuo A."/>
            <person name="Thoen E."/>
            <person name="Andreopoulos B."/>
            <person name="Lu D."/>
            <person name="Skrede I."/>
            <person name="Drula E."/>
            <person name="Henrissat B."/>
            <person name="Morin E."/>
            <person name="Kohler A."/>
            <person name="Barry K."/>
            <person name="LaButti K."/>
            <person name="Morin E."/>
            <person name="Salamov A."/>
            <person name="Lipzen A."/>
            <person name="Mereny Z."/>
            <person name="Hegedus B."/>
            <person name="Baldrian P."/>
            <person name="Stursova M."/>
            <person name="Weitz H."/>
            <person name="Taylor A."/>
            <person name="Grigoriev I.V."/>
            <person name="Nagy L.G."/>
            <person name="Martin F."/>
            <person name="Kauserud H."/>
        </authorList>
    </citation>
    <scope>NUCLEOTIDE SEQUENCE</scope>
    <source>
        <strain evidence="2">CBHHK200</strain>
    </source>
</reference>
<dbReference type="Pfam" id="PF21671">
    <property type="entry name" value="CPL1-like"/>
    <property type="match status" value="1"/>
</dbReference>
<evidence type="ECO:0000313" key="3">
    <source>
        <dbReference type="Proteomes" id="UP001218188"/>
    </source>
</evidence>
<evidence type="ECO:0000313" key="2">
    <source>
        <dbReference type="EMBL" id="KAJ7045805.1"/>
    </source>
</evidence>
<gene>
    <name evidence="2" type="ORF">C8F04DRAFT_989129</name>
</gene>
<keyword evidence="3" id="KW-1185">Reference proteome</keyword>
<dbReference type="Proteomes" id="UP001218188">
    <property type="component" value="Unassembled WGS sequence"/>
</dbReference>
<proteinExistence type="predicted"/>
<comment type="caution">
    <text evidence="2">The sequence shown here is derived from an EMBL/GenBank/DDBJ whole genome shotgun (WGS) entry which is preliminary data.</text>
</comment>
<accession>A0AAD6TIY1</accession>
<evidence type="ECO:0000259" key="1">
    <source>
        <dbReference type="Pfam" id="PF21671"/>
    </source>
</evidence>
<dbReference type="EMBL" id="JARJCM010000004">
    <property type="protein sequence ID" value="KAJ7045805.1"/>
    <property type="molecule type" value="Genomic_DNA"/>
</dbReference>
<dbReference type="AlphaFoldDB" id="A0AAD6TIY1"/>
<name>A0AAD6TIY1_9AGAR</name>
<protein>
    <recommendedName>
        <fullName evidence="1">Protein CPL1-like domain-containing protein</fullName>
    </recommendedName>
</protein>
<sequence length="87" mass="8748">MAGSGTFECVDIQNSLESCGGCVGGSPSTGEDCSAIPGADAVSCTQGRCRVTECRGNLTVSAYGNSCVEGVISNPRGGKGIFRRHSA</sequence>
<feature type="domain" description="Protein CPL1-like" evidence="1">
    <location>
        <begin position="7"/>
        <end position="68"/>
    </location>
</feature>
<dbReference type="PANTHER" id="PTHR35192:SF2">
    <property type="entry name" value="APPLE DOMAIN-CONTAINING PROTEIN"/>
    <property type="match status" value="1"/>
</dbReference>
<dbReference type="InterPro" id="IPR038955">
    <property type="entry name" value="PriA/CPL1_fungi"/>
</dbReference>
<dbReference type="InterPro" id="IPR048661">
    <property type="entry name" value="CPL1-like"/>
</dbReference>
<organism evidence="2 3">
    <name type="scientific">Mycena alexandri</name>
    <dbReference type="NCBI Taxonomy" id="1745969"/>
    <lineage>
        <taxon>Eukaryota</taxon>
        <taxon>Fungi</taxon>
        <taxon>Dikarya</taxon>
        <taxon>Basidiomycota</taxon>
        <taxon>Agaricomycotina</taxon>
        <taxon>Agaricomycetes</taxon>
        <taxon>Agaricomycetidae</taxon>
        <taxon>Agaricales</taxon>
        <taxon>Marasmiineae</taxon>
        <taxon>Mycenaceae</taxon>
        <taxon>Mycena</taxon>
    </lineage>
</organism>